<feature type="chain" id="PRO_5035474853" evidence="4">
    <location>
        <begin position="18"/>
        <end position="449"/>
    </location>
</feature>
<dbReference type="InterPro" id="IPR041515">
    <property type="entry name" value="PPAF-2-like_Clip"/>
</dbReference>
<keyword evidence="2" id="KW-1015">Disulfide bond</keyword>
<comment type="similarity">
    <text evidence="3">Belongs to the peptidase S1 family. CLIP subfamily.</text>
</comment>
<name>A0A8J9YLR9_9NEOP</name>
<dbReference type="Gene3D" id="2.40.10.10">
    <property type="entry name" value="Trypsin-like serine proteases"/>
    <property type="match status" value="1"/>
</dbReference>
<organism evidence="7 8">
    <name type="scientific">Brenthis ino</name>
    <name type="common">lesser marbled fritillary</name>
    <dbReference type="NCBI Taxonomy" id="405034"/>
    <lineage>
        <taxon>Eukaryota</taxon>
        <taxon>Metazoa</taxon>
        <taxon>Ecdysozoa</taxon>
        <taxon>Arthropoda</taxon>
        <taxon>Hexapoda</taxon>
        <taxon>Insecta</taxon>
        <taxon>Pterygota</taxon>
        <taxon>Neoptera</taxon>
        <taxon>Endopterygota</taxon>
        <taxon>Lepidoptera</taxon>
        <taxon>Glossata</taxon>
        <taxon>Ditrysia</taxon>
        <taxon>Papilionoidea</taxon>
        <taxon>Nymphalidae</taxon>
        <taxon>Heliconiinae</taxon>
        <taxon>Argynnini</taxon>
        <taxon>Brenthis</taxon>
    </lineage>
</organism>
<dbReference type="Pfam" id="PF00089">
    <property type="entry name" value="Trypsin"/>
    <property type="match status" value="1"/>
</dbReference>
<evidence type="ECO:0000256" key="3">
    <source>
        <dbReference type="ARBA" id="ARBA00024195"/>
    </source>
</evidence>
<evidence type="ECO:0000259" key="5">
    <source>
        <dbReference type="PROSITE" id="PS50240"/>
    </source>
</evidence>
<dbReference type="InterPro" id="IPR022700">
    <property type="entry name" value="CLIP"/>
</dbReference>
<feature type="domain" description="Peptidase S1" evidence="5">
    <location>
        <begin position="186"/>
        <end position="444"/>
    </location>
</feature>
<dbReference type="PANTHER" id="PTHR24256">
    <property type="entry name" value="TRYPTASE-RELATED"/>
    <property type="match status" value="1"/>
</dbReference>
<dbReference type="GO" id="GO:0004252">
    <property type="term" value="F:serine-type endopeptidase activity"/>
    <property type="evidence" value="ECO:0007669"/>
    <property type="project" value="InterPro"/>
</dbReference>
<dbReference type="SUPFAM" id="SSF50494">
    <property type="entry name" value="Trypsin-like serine proteases"/>
    <property type="match status" value="1"/>
</dbReference>
<evidence type="ECO:0000256" key="4">
    <source>
        <dbReference type="SAM" id="SignalP"/>
    </source>
</evidence>
<dbReference type="EMBL" id="OV170228">
    <property type="protein sequence ID" value="CAH0730216.1"/>
    <property type="molecule type" value="Genomic_DNA"/>
</dbReference>
<keyword evidence="1 4" id="KW-0732">Signal</keyword>
<feature type="non-terminal residue" evidence="7">
    <location>
        <position position="449"/>
    </location>
</feature>
<dbReference type="SMART" id="SM00020">
    <property type="entry name" value="Tryp_SPc"/>
    <property type="match status" value="1"/>
</dbReference>
<evidence type="ECO:0000256" key="2">
    <source>
        <dbReference type="ARBA" id="ARBA00023157"/>
    </source>
</evidence>
<dbReference type="CDD" id="cd00190">
    <property type="entry name" value="Tryp_SPc"/>
    <property type="match status" value="1"/>
</dbReference>
<dbReference type="InterPro" id="IPR043504">
    <property type="entry name" value="Peptidase_S1_PA_chymotrypsin"/>
</dbReference>
<feature type="signal peptide" evidence="4">
    <location>
        <begin position="1"/>
        <end position="17"/>
    </location>
</feature>
<evidence type="ECO:0000313" key="7">
    <source>
        <dbReference type="EMBL" id="CAH0730216.1"/>
    </source>
</evidence>
<dbReference type="PROSITE" id="PS50240">
    <property type="entry name" value="TRYPSIN_DOM"/>
    <property type="match status" value="1"/>
</dbReference>
<dbReference type="InterPro" id="IPR001314">
    <property type="entry name" value="Peptidase_S1A"/>
</dbReference>
<feature type="domain" description="Clip" evidence="6">
    <location>
        <begin position="63"/>
        <end position="110"/>
    </location>
</feature>
<accession>A0A8J9YLR9</accession>
<gene>
    <name evidence="7" type="ORF">BINO364_LOCUS15219</name>
</gene>
<dbReference type="PROSITE" id="PS51888">
    <property type="entry name" value="CLIP"/>
    <property type="match status" value="1"/>
</dbReference>
<sequence length="449" mass="50418">MLIRFGVILLLVYHSSCTNLTADDETWTWAQKVYNNSRSTTTAAPSEIEEVDLDPTDDDPTEACLLPNGLQGVCVPYYLCDSDTKQIIQDGTTLINFRGGQCLSYLDICCKMEHSRPPQDTMTTPIPIDKFTQDKMWTKPVSSPLRPAAPSVEEVNFLPVAEAKEAVAVSIEIKDKCGWEDSGLFLFRKNTEDPQIYADFGQFRWMVAIIKKKRKVEAWNSEDYIGGGSIIHPSVVITAAHKVYKRRPRELKCRGGEWDTQTTKEMFKFQEQDVTKIIVHPQFYNISLYYDVALLILNAPFDLQLPHMGIACLNRVLPPPKTQCYSMGWGRKFNQTGEYAVILKKINLALVAPQDCQSRLRKSRLGPFFTLHSSLTCAGGEKGVDTCDKDGGSSLVCPIGSDENNVRYAVVGIVSYGIGCGVENRPGVYVNVPQIYSWVDEVMMQEKYD</sequence>
<dbReference type="OrthoDB" id="6261922at2759"/>
<dbReference type="InterPro" id="IPR009003">
    <property type="entry name" value="Peptidase_S1_PA"/>
</dbReference>
<dbReference type="GO" id="GO:0006508">
    <property type="term" value="P:proteolysis"/>
    <property type="evidence" value="ECO:0007669"/>
    <property type="project" value="InterPro"/>
</dbReference>
<dbReference type="Proteomes" id="UP000838878">
    <property type="component" value="Chromosome 8"/>
</dbReference>
<proteinExistence type="inferred from homology"/>
<reference evidence="7" key="1">
    <citation type="submission" date="2021-12" db="EMBL/GenBank/DDBJ databases">
        <authorList>
            <person name="Martin H S."/>
        </authorList>
    </citation>
    <scope>NUCLEOTIDE SEQUENCE</scope>
</reference>
<evidence type="ECO:0000313" key="8">
    <source>
        <dbReference type="Proteomes" id="UP000838878"/>
    </source>
</evidence>
<evidence type="ECO:0000259" key="6">
    <source>
        <dbReference type="PROSITE" id="PS51888"/>
    </source>
</evidence>
<dbReference type="InterPro" id="IPR001254">
    <property type="entry name" value="Trypsin_dom"/>
</dbReference>
<dbReference type="PRINTS" id="PR00722">
    <property type="entry name" value="CHYMOTRYPSIN"/>
</dbReference>
<dbReference type="AlphaFoldDB" id="A0A8J9YLR9"/>
<protein>
    <submittedName>
        <fullName evidence="7">Uncharacterized protein</fullName>
    </submittedName>
</protein>
<dbReference type="InterPro" id="IPR051487">
    <property type="entry name" value="Ser/Thr_Proteases_Immune/Dev"/>
</dbReference>
<keyword evidence="8" id="KW-1185">Reference proteome</keyword>
<evidence type="ECO:0000256" key="1">
    <source>
        <dbReference type="ARBA" id="ARBA00022729"/>
    </source>
</evidence>
<dbReference type="Pfam" id="PF18322">
    <property type="entry name" value="CLIP_1"/>
    <property type="match status" value="1"/>
</dbReference>